<reference evidence="2 3" key="1">
    <citation type="submission" date="2016-11" db="EMBL/GenBank/DDBJ databases">
        <authorList>
            <person name="Jaros S."/>
            <person name="Januszkiewicz K."/>
            <person name="Wedrychowicz H."/>
        </authorList>
    </citation>
    <scope>NUCLEOTIDE SEQUENCE [LARGE SCALE GENOMIC DNA]</scope>
    <source>
        <strain evidence="2 3">DSM 21758</strain>
    </source>
</reference>
<gene>
    <name evidence="2" type="ORF">SAMN02745163_03163</name>
</gene>
<proteinExistence type="predicted"/>
<dbReference type="InterPro" id="IPR009057">
    <property type="entry name" value="Homeodomain-like_sf"/>
</dbReference>
<dbReference type="AlphaFoldDB" id="A0A1M6PI94"/>
<dbReference type="RefSeq" id="WP_072989932.1">
    <property type="nucleotide sequence ID" value="NZ_FQZB01000013.1"/>
</dbReference>
<dbReference type="InterPro" id="IPR042070">
    <property type="entry name" value="PucR_C-HTH_sf"/>
</dbReference>
<evidence type="ECO:0000259" key="1">
    <source>
        <dbReference type="Pfam" id="PF13556"/>
    </source>
</evidence>
<dbReference type="InterPro" id="IPR051448">
    <property type="entry name" value="CdaR-like_regulators"/>
</dbReference>
<sequence>MCSFKDYLQKLSIESGVDFKLMNEDNSVFFNTLDDSIQEDLKEVCVTLGNKKGNLKIKKEFELCASLLKYSIESKYNESFLKREQFIIDILDGNGTNAQVALGAIPFLNKECSLFLISLDKSRNEALGLIKQYYDDDKILSFIYKDYILVIGNVEDPAEHALSIKEVLESNLYCKCVLSYNTFFADEAEIKRNFNDIATCIQVSKKYGLKESVYKSESLLFEKIVYNINENVKAELYLKFKKKFQKFDSEAVLTVEEFVACGLNISEAAKKLYIHRNTLIYRLDKIEKDTGYDIRNFKQATIFIMAFLVWKEKRVDEN</sequence>
<feature type="domain" description="PucR C-terminal helix-turn-helix" evidence="1">
    <location>
        <begin position="254"/>
        <end position="308"/>
    </location>
</feature>
<evidence type="ECO:0000313" key="3">
    <source>
        <dbReference type="Proteomes" id="UP000184310"/>
    </source>
</evidence>
<dbReference type="InterPro" id="IPR025736">
    <property type="entry name" value="PucR_C-HTH_dom"/>
</dbReference>
<dbReference type="EMBL" id="FQZB01000013">
    <property type="protein sequence ID" value="SHK07620.1"/>
    <property type="molecule type" value="Genomic_DNA"/>
</dbReference>
<dbReference type="OrthoDB" id="9792148at2"/>
<evidence type="ECO:0000313" key="2">
    <source>
        <dbReference type="EMBL" id="SHK07620.1"/>
    </source>
</evidence>
<dbReference type="Gene3D" id="1.10.10.2840">
    <property type="entry name" value="PucR C-terminal helix-turn-helix domain"/>
    <property type="match status" value="1"/>
</dbReference>
<dbReference type="STRING" id="1121302.SAMN02745163_03163"/>
<accession>A0A1M6PI94</accession>
<dbReference type="PANTHER" id="PTHR33744:SF15">
    <property type="entry name" value="CARBOHYDRATE DIACID REGULATOR"/>
    <property type="match status" value="1"/>
</dbReference>
<keyword evidence="3" id="KW-1185">Reference proteome</keyword>
<dbReference type="SUPFAM" id="SSF46689">
    <property type="entry name" value="Homeodomain-like"/>
    <property type="match status" value="1"/>
</dbReference>
<protein>
    <submittedName>
        <fullName evidence="2">PucR C-terminal helix-turn-helix domain-containing protein</fullName>
    </submittedName>
</protein>
<name>A0A1M6PI94_9CLOT</name>
<dbReference type="Pfam" id="PF13556">
    <property type="entry name" value="HTH_30"/>
    <property type="match status" value="1"/>
</dbReference>
<organism evidence="2 3">
    <name type="scientific">Clostridium cavendishii DSM 21758</name>
    <dbReference type="NCBI Taxonomy" id="1121302"/>
    <lineage>
        <taxon>Bacteria</taxon>
        <taxon>Bacillati</taxon>
        <taxon>Bacillota</taxon>
        <taxon>Clostridia</taxon>
        <taxon>Eubacteriales</taxon>
        <taxon>Clostridiaceae</taxon>
        <taxon>Clostridium</taxon>
    </lineage>
</organism>
<dbReference type="PANTHER" id="PTHR33744">
    <property type="entry name" value="CARBOHYDRATE DIACID REGULATOR"/>
    <property type="match status" value="1"/>
</dbReference>
<dbReference type="Proteomes" id="UP000184310">
    <property type="component" value="Unassembled WGS sequence"/>
</dbReference>